<gene>
    <name evidence="2" type="ORF">P8935_23215</name>
</gene>
<name>A0AAU7DK37_9BACT</name>
<dbReference type="AlphaFoldDB" id="A0AAU7DK37"/>
<sequence>MARRTIGSVLLLCSVLLGTSYCAEPTKTIIIKVFDGKSGHPVMPTGFQVRVDHLTMLHPDWVKQNDDGTAELTIPADTEVVALHLAYQNSMELYVNCDAEKNTFGDVWYRVPEIASKGFVAANGCAKAKVNEKFKTTAAPGELILFVREKNLKERTMD</sequence>
<reference evidence="2" key="1">
    <citation type="submission" date="2023-03" db="EMBL/GenBank/DDBJ databases">
        <title>Edaphobacter sp.</title>
        <authorList>
            <person name="Huber K.J."/>
            <person name="Papendorf J."/>
            <person name="Pilke C."/>
            <person name="Bunk B."/>
            <person name="Sproeer C."/>
            <person name="Pester M."/>
        </authorList>
    </citation>
    <scope>NUCLEOTIDE SEQUENCE</scope>
    <source>
        <strain evidence="2">DSM 110680</strain>
    </source>
</reference>
<evidence type="ECO:0000256" key="1">
    <source>
        <dbReference type="SAM" id="SignalP"/>
    </source>
</evidence>
<feature type="chain" id="PRO_5043335813" description="DUF2141 domain-containing protein" evidence="1">
    <location>
        <begin position="24"/>
        <end position="158"/>
    </location>
</feature>
<dbReference type="RefSeq" id="WP_348262687.1">
    <property type="nucleotide sequence ID" value="NZ_CP121196.1"/>
</dbReference>
<accession>A0AAU7DK37</accession>
<proteinExistence type="predicted"/>
<evidence type="ECO:0000313" key="2">
    <source>
        <dbReference type="EMBL" id="XBH17462.1"/>
    </source>
</evidence>
<keyword evidence="1" id="KW-0732">Signal</keyword>
<protein>
    <recommendedName>
        <fullName evidence="3">DUF2141 domain-containing protein</fullName>
    </recommendedName>
</protein>
<organism evidence="2">
    <name type="scientific">Telmatobacter sp. DSM 110680</name>
    <dbReference type="NCBI Taxonomy" id="3036704"/>
    <lineage>
        <taxon>Bacteria</taxon>
        <taxon>Pseudomonadati</taxon>
        <taxon>Acidobacteriota</taxon>
        <taxon>Terriglobia</taxon>
        <taxon>Terriglobales</taxon>
        <taxon>Acidobacteriaceae</taxon>
        <taxon>Telmatobacter</taxon>
    </lineage>
</organism>
<dbReference type="EMBL" id="CP121196">
    <property type="protein sequence ID" value="XBH17462.1"/>
    <property type="molecule type" value="Genomic_DNA"/>
</dbReference>
<evidence type="ECO:0008006" key="3">
    <source>
        <dbReference type="Google" id="ProtNLM"/>
    </source>
</evidence>
<feature type="signal peptide" evidence="1">
    <location>
        <begin position="1"/>
        <end position="23"/>
    </location>
</feature>